<feature type="compositionally biased region" description="Low complexity" evidence="1">
    <location>
        <begin position="58"/>
        <end position="73"/>
    </location>
</feature>
<evidence type="ECO:0000256" key="1">
    <source>
        <dbReference type="SAM" id="MobiDB-lite"/>
    </source>
</evidence>
<proteinExistence type="predicted"/>
<feature type="transmembrane region" description="Helical" evidence="2">
    <location>
        <begin position="27"/>
        <end position="49"/>
    </location>
</feature>
<evidence type="ECO:0000313" key="4">
    <source>
        <dbReference type="Proteomes" id="UP000600080"/>
    </source>
</evidence>
<sequence length="187" mass="19551">MDKTTEATAEIPPVPPYPPTSTRRRPVIVAIVGTVIIAAISSAITAILVSGSDKEAASPKPTSAKSAPAAPSEDPTEASEETEETYNDSPTSTDFALSMKTTKKQCFGSAGCNITVDPHLSYISATSLDPEKTISITYEIHGDESGPVIQTLELSDGDQVTYDPVSISTADRSTKVTAEITDVTVSS</sequence>
<name>A0ABQ2IWV6_9ACTN</name>
<evidence type="ECO:0000256" key="2">
    <source>
        <dbReference type="SAM" id="Phobius"/>
    </source>
</evidence>
<gene>
    <name evidence="3" type="ORF">GCM10012285_04520</name>
</gene>
<keyword evidence="4" id="KW-1185">Reference proteome</keyword>
<reference evidence="4" key="1">
    <citation type="journal article" date="2019" name="Int. J. Syst. Evol. Microbiol.">
        <title>The Global Catalogue of Microorganisms (GCM) 10K type strain sequencing project: providing services to taxonomists for standard genome sequencing and annotation.</title>
        <authorList>
            <consortium name="The Broad Institute Genomics Platform"/>
            <consortium name="The Broad Institute Genome Sequencing Center for Infectious Disease"/>
            <person name="Wu L."/>
            <person name="Ma J."/>
        </authorList>
    </citation>
    <scope>NUCLEOTIDE SEQUENCE [LARGE SCALE GENOMIC DNA]</scope>
    <source>
        <strain evidence="4">CGMCC 4.7323</strain>
    </source>
</reference>
<comment type="caution">
    <text evidence="3">The sequence shown here is derived from an EMBL/GenBank/DDBJ whole genome shotgun (WGS) entry which is preliminary data.</text>
</comment>
<keyword evidence="2" id="KW-1133">Transmembrane helix</keyword>
<evidence type="ECO:0000313" key="3">
    <source>
        <dbReference type="EMBL" id="GGN33445.1"/>
    </source>
</evidence>
<feature type="region of interest" description="Disordered" evidence="1">
    <location>
        <begin position="1"/>
        <end position="22"/>
    </location>
</feature>
<organism evidence="3 4">
    <name type="scientific">Streptomyces kronopolitis</name>
    <dbReference type="NCBI Taxonomy" id="1612435"/>
    <lineage>
        <taxon>Bacteria</taxon>
        <taxon>Bacillati</taxon>
        <taxon>Actinomycetota</taxon>
        <taxon>Actinomycetes</taxon>
        <taxon>Kitasatosporales</taxon>
        <taxon>Streptomycetaceae</taxon>
        <taxon>Streptomyces</taxon>
    </lineage>
</organism>
<accession>A0ABQ2IWV6</accession>
<keyword evidence="2" id="KW-0812">Transmembrane</keyword>
<feature type="region of interest" description="Disordered" evidence="1">
    <location>
        <begin position="53"/>
        <end position="94"/>
    </location>
</feature>
<dbReference type="Proteomes" id="UP000600080">
    <property type="component" value="Unassembled WGS sequence"/>
</dbReference>
<feature type="compositionally biased region" description="Acidic residues" evidence="1">
    <location>
        <begin position="74"/>
        <end position="86"/>
    </location>
</feature>
<keyword evidence="2" id="KW-0472">Membrane</keyword>
<dbReference type="EMBL" id="BMND01000002">
    <property type="protein sequence ID" value="GGN33445.1"/>
    <property type="molecule type" value="Genomic_DNA"/>
</dbReference>
<protein>
    <submittedName>
        <fullName evidence="3">Uncharacterized protein</fullName>
    </submittedName>
</protein>